<reference evidence="1 2" key="1">
    <citation type="submission" date="2016-07" db="EMBL/GenBank/DDBJ databases">
        <title>Pervasive Adenine N6-methylation of Active Genes in Fungi.</title>
        <authorList>
            <consortium name="DOE Joint Genome Institute"/>
            <person name="Mondo S.J."/>
            <person name="Dannebaum R.O."/>
            <person name="Kuo R.C."/>
            <person name="Labutti K."/>
            <person name="Haridas S."/>
            <person name="Kuo A."/>
            <person name="Salamov A."/>
            <person name="Ahrendt S.R."/>
            <person name="Lipzen A."/>
            <person name="Sullivan W."/>
            <person name="Andreopoulos W.B."/>
            <person name="Clum A."/>
            <person name="Lindquist E."/>
            <person name="Daum C."/>
            <person name="Ramamoorthy G.K."/>
            <person name="Gryganskyi A."/>
            <person name="Culley D."/>
            <person name="Magnuson J.K."/>
            <person name="James T.Y."/>
            <person name="O'Malley M.A."/>
            <person name="Stajich J.E."/>
            <person name="Spatafora J.W."/>
            <person name="Visel A."/>
            <person name="Grigoriev I.V."/>
        </authorList>
    </citation>
    <scope>NUCLEOTIDE SEQUENCE [LARGE SCALE GENOMIC DNA]</scope>
    <source>
        <strain evidence="1 2">NRRL 1336</strain>
    </source>
</reference>
<comment type="caution">
    <text evidence="1">The sequence shown here is derived from an EMBL/GenBank/DDBJ whole genome shotgun (WGS) entry which is preliminary data.</text>
</comment>
<name>A0A1X2I841_9FUNG</name>
<gene>
    <name evidence="1" type="ORF">BCR42DRAFT_395105</name>
</gene>
<evidence type="ECO:0000313" key="1">
    <source>
        <dbReference type="EMBL" id="ORZ11436.1"/>
    </source>
</evidence>
<accession>A0A1X2I841</accession>
<evidence type="ECO:0000313" key="2">
    <source>
        <dbReference type="Proteomes" id="UP000193560"/>
    </source>
</evidence>
<protein>
    <submittedName>
        <fullName evidence="1">Uncharacterized protein</fullName>
    </submittedName>
</protein>
<proteinExistence type="predicted"/>
<sequence>MYWAWLAGCFDSLKSEMAFFKEINMSCNASMSFRSNDTESFVPSTVGSSSSPLMAEFLTEADDTGANFSCSIRLLYFVVGESMVYLVRRWESSPETKDFIYVNAESGIVMSNEPAGRDSMCRNATMRSS</sequence>
<organism evidence="1 2">
    <name type="scientific">Absidia repens</name>
    <dbReference type="NCBI Taxonomy" id="90262"/>
    <lineage>
        <taxon>Eukaryota</taxon>
        <taxon>Fungi</taxon>
        <taxon>Fungi incertae sedis</taxon>
        <taxon>Mucoromycota</taxon>
        <taxon>Mucoromycotina</taxon>
        <taxon>Mucoromycetes</taxon>
        <taxon>Mucorales</taxon>
        <taxon>Cunninghamellaceae</taxon>
        <taxon>Absidia</taxon>
    </lineage>
</organism>
<keyword evidence="2" id="KW-1185">Reference proteome</keyword>
<dbReference type="AlphaFoldDB" id="A0A1X2I841"/>
<dbReference type="Proteomes" id="UP000193560">
    <property type="component" value="Unassembled WGS sequence"/>
</dbReference>
<dbReference type="EMBL" id="MCGE01000021">
    <property type="protein sequence ID" value="ORZ11436.1"/>
    <property type="molecule type" value="Genomic_DNA"/>
</dbReference>